<dbReference type="Proteomes" id="UP000092932">
    <property type="component" value="Chromosome"/>
</dbReference>
<sequence length="150" mass="16597">MLIAIARKLHRDERAATLVEFALIAPVLITMMIGVLQVGTWVQSYNAVRNVVNDTTRFAMVEYQRGNKISDEAIEDRALEIAGSGKYNLDESLFVPDVTVKATEVAGIRQRRLVVTYTAPEFMPVIGTLAPAISYGRDIYLYDQSATVAS</sequence>
<dbReference type="Pfam" id="PF07811">
    <property type="entry name" value="TadE"/>
    <property type="match status" value="1"/>
</dbReference>
<dbReference type="KEGG" id="ado:A6F68_02185"/>
<dbReference type="InterPro" id="IPR012495">
    <property type="entry name" value="TadE-like_dom"/>
</dbReference>
<organism evidence="3 4">
    <name type="scientific">Tsuneonella dongtanensis</name>
    <dbReference type="NCBI Taxonomy" id="692370"/>
    <lineage>
        <taxon>Bacteria</taxon>
        <taxon>Pseudomonadati</taxon>
        <taxon>Pseudomonadota</taxon>
        <taxon>Alphaproteobacteria</taxon>
        <taxon>Sphingomonadales</taxon>
        <taxon>Erythrobacteraceae</taxon>
        <taxon>Tsuneonella</taxon>
    </lineage>
</organism>
<feature type="transmembrane region" description="Helical" evidence="1">
    <location>
        <begin position="21"/>
        <end position="42"/>
    </location>
</feature>
<reference evidence="3 4" key="1">
    <citation type="submission" date="2016-07" db="EMBL/GenBank/DDBJ databases">
        <title>Complete genome sequence of Altererythrobacter dongtanensis KCTC 22672, a type strain with esterase isolated from tidal flat.</title>
        <authorList>
            <person name="Cheng H."/>
            <person name="Wu Y.-H."/>
            <person name="Zhou P."/>
            <person name="Huo Y.-Y."/>
            <person name="Wang C.-S."/>
            <person name="Xu X.-W."/>
        </authorList>
    </citation>
    <scope>NUCLEOTIDE SEQUENCE [LARGE SCALE GENOMIC DNA]</scope>
    <source>
        <strain evidence="3 4">KCTC 22672</strain>
    </source>
</reference>
<feature type="domain" description="TadE-like" evidence="2">
    <location>
        <begin position="16"/>
        <end position="57"/>
    </location>
</feature>
<accession>A0A1B2AEX9</accession>
<evidence type="ECO:0000313" key="3">
    <source>
        <dbReference type="EMBL" id="ANY20686.1"/>
    </source>
</evidence>
<gene>
    <name evidence="3" type="ORF">A6F68_02185</name>
</gene>
<dbReference type="EMBL" id="CP016591">
    <property type="protein sequence ID" value="ANY20686.1"/>
    <property type="molecule type" value="Genomic_DNA"/>
</dbReference>
<evidence type="ECO:0000256" key="1">
    <source>
        <dbReference type="SAM" id="Phobius"/>
    </source>
</evidence>
<keyword evidence="4" id="KW-1185">Reference proteome</keyword>
<name>A0A1B2AEX9_9SPHN</name>
<keyword evidence="1" id="KW-0812">Transmembrane</keyword>
<keyword evidence="1" id="KW-0472">Membrane</keyword>
<dbReference type="AlphaFoldDB" id="A0A1B2AEX9"/>
<dbReference type="STRING" id="692370.A6F68_02185"/>
<keyword evidence="1" id="KW-1133">Transmembrane helix</keyword>
<evidence type="ECO:0000313" key="4">
    <source>
        <dbReference type="Proteomes" id="UP000092932"/>
    </source>
</evidence>
<protein>
    <submittedName>
        <fullName evidence="3">TadE-like protein</fullName>
    </submittedName>
</protein>
<proteinExistence type="predicted"/>
<evidence type="ECO:0000259" key="2">
    <source>
        <dbReference type="Pfam" id="PF07811"/>
    </source>
</evidence>